<dbReference type="InterPro" id="IPR045351">
    <property type="entry name" value="DUF6531"/>
</dbReference>
<dbReference type="Pfam" id="PF05593">
    <property type="entry name" value="RHS_repeat"/>
    <property type="match status" value="5"/>
</dbReference>
<name>A0A1I1YCZ6_9BURK</name>
<feature type="region of interest" description="Disordered" evidence="1">
    <location>
        <begin position="1304"/>
        <end position="1353"/>
    </location>
</feature>
<dbReference type="Proteomes" id="UP000199517">
    <property type="component" value="Unassembled WGS sequence"/>
</dbReference>
<feature type="domain" description="DUF6531" evidence="2">
    <location>
        <begin position="46"/>
        <end position="130"/>
    </location>
</feature>
<proteinExistence type="predicted"/>
<dbReference type="RefSeq" id="WP_245783747.1">
    <property type="nucleotide sequence ID" value="NZ_FOMQ01000017.1"/>
</dbReference>
<sequence>MSGKPAARQGDLTQKGGPIVQGSATVLIGSAGGIACSVCPGGITEGHPVNPLLGAKVLPGEEDFALPGPLPFSLVRSYSSHQSPRPAPVGLLGPGWWLPGETSLSHAPSGSGTPGGVLRLHDGRGRCIAFEPLAPGEIAHSASEGLWLVRCGTRHLPGIPGTGAGPGSVGHAERLARLWSALPAAVRADARITVATASPLGPWWVFAPGRASPAQAPDGDATARHDVLHGLCDRFGRVQRHERHADGPFAGHLRSVTDGAGRRYTFDLERVAPAAPAAHGWGPDGGVRLTAVRLEADPYQAHAALPEPLALVRYAYTDRGELARVTDRTGRTVRRFEYGDAAHPGRMTGHAHAGRPTTRYTYDAQGRVVAQATPDGLDLRFDYTPLPAAPLASPPRPARASTLVTDGLGRQRRYVFAGEAGLARVAERIEADGARSTWTHDSAGRLLAHTDPLGRTARREIDAATGLVVGMTDAAGRTHRIAHDALGLPLRHLAPAPEGPAGEPLATTWEHDAWGRLVRHTDPLGRTTHYRYPEIPPRSDTGAGADLDADAEPLPLHPDLPIAVTDARGGTSTLQWNALGLLACRTDCSGRATRFAYDGWGRTVRVQGEEGLALRTTYDALGRPAESTDALGRTTRWRHAPDSGDLIAIDHPGGLRERFAHDAWGRVIRYEYDSNESNGSGGMEHETALKHAQHYRYDPAGRLVELHNENARAHRFAYDVRDRLTEETGFDGRTTRHAYDLGGQRIRTEDARHAIAYQWSDAGQLTARVIVPTAAGANAPDMAPQAGAGNNADAWNTEQEGPARAPAWPGTTAGGDASSLIEWFDHDGAGRLVAAHHHTALQRHRVSVHLRRDRLGRILGERQEMHSVEGALLWSHESTHTLDEGGAPAGADLPGLPPLQWLTYGSGHVHGLLLGGEPLLHIERDGLHRPEALDFGASQTRWRRDALSRLQALSVQRSTESPADPGAPGPALSSLARQHHYDGAGRLARIDTPRGTIHHAYDAAGRLAATHLPGREPLHYRYDPAGNPWMPSPGQPQGAREDWAGEVRSHWHDPAFDLLRQDGPPLPGHAHDRWPDNRVHAHGPWRYHWGPCGNLLEKTHTDGQQTHRLHWDHAHRLIAHEQHHRATGERIRRTHHYDVFGRRIASRIERSSPAGQATTEQRCHGWQGDTLTLTELRDPRRPQHAQRIHTLYAPGSFVPLLRIQTRAGAEPPTLAQLLGAADPGDREQPSPLQALQGELLHGTASDHTRRHLQSMGLDVQRLQQQLRGEGAEIVHLHLYHCDHLGTSARAQDPHRAELHLSARSATTPSDGRCQKIKPVTASGDHPVRHPGAMRAPAHRTVPPPAHPRFQSIA</sequence>
<dbReference type="InterPro" id="IPR031325">
    <property type="entry name" value="RHS_repeat"/>
</dbReference>
<feature type="region of interest" description="Disordered" evidence="1">
    <location>
        <begin position="954"/>
        <end position="974"/>
    </location>
</feature>
<evidence type="ECO:0000313" key="3">
    <source>
        <dbReference type="EMBL" id="SFE17454.1"/>
    </source>
</evidence>
<feature type="region of interest" description="Disordered" evidence="1">
    <location>
        <begin position="528"/>
        <end position="551"/>
    </location>
</feature>
<organism evidence="3 4">
    <name type="scientific">Paracidovorax konjaci</name>
    <dbReference type="NCBI Taxonomy" id="32040"/>
    <lineage>
        <taxon>Bacteria</taxon>
        <taxon>Pseudomonadati</taxon>
        <taxon>Pseudomonadota</taxon>
        <taxon>Betaproteobacteria</taxon>
        <taxon>Burkholderiales</taxon>
        <taxon>Comamonadaceae</taxon>
        <taxon>Paracidovorax</taxon>
    </lineage>
</organism>
<gene>
    <name evidence="3" type="ORF">SAMN04489710_11713</name>
</gene>
<protein>
    <submittedName>
        <fullName evidence="3">YD repeat-containing protein</fullName>
    </submittedName>
</protein>
<dbReference type="Pfam" id="PF20148">
    <property type="entry name" value="DUF6531"/>
    <property type="match status" value="1"/>
</dbReference>
<dbReference type="EMBL" id="FOMQ01000017">
    <property type="protein sequence ID" value="SFE17454.1"/>
    <property type="molecule type" value="Genomic_DNA"/>
</dbReference>
<dbReference type="InterPro" id="IPR006530">
    <property type="entry name" value="YD"/>
</dbReference>
<evidence type="ECO:0000313" key="4">
    <source>
        <dbReference type="Proteomes" id="UP000199517"/>
    </source>
</evidence>
<dbReference type="Gene3D" id="2.180.10.10">
    <property type="entry name" value="RHS repeat-associated core"/>
    <property type="match status" value="4"/>
</dbReference>
<dbReference type="STRING" id="32040.SAMN04489710_11713"/>
<reference evidence="4" key="1">
    <citation type="submission" date="2016-10" db="EMBL/GenBank/DDBJ databases">
        <authorList>
            <person name="Varghese N."/>
            <person name="Submissions S."/>
        </authorList>
    </citation>
    <scope>NUCLEOTIDE SEQUENCE [LARGE SCALE GENOMIC DNA]</scope>
    <source>
        <strain evidence="4">DSM 7481</strain>
    </source>
</reference>
<evidence type="ECO:0000259" key="2">
    <source>
        <dbReference type="Pfam" id="PF20148"/>
    </source>
</evidence>
<dbReference type="InterPro" id="IPR050708">
    <property type="entry name" value="T6SS_VgrG/RHS"/>
</dbReference>
<feature type="region of interest" description="Disordered" evidence="1">
    <location>
        <begin position="787"/>
        <end position="813"/>
    </location>
</feature>
<keyword evidence="4" id="KW-1185">Reference proteome</keyword>
<accession>A0A1I1YCZ6</accession>
<dbReference type="PANTHER" id="PTHR32305">
    <property type="match status" value="1"/>
</dbReference>
<dbReference type="PANTHER" id="PTHR32305:SF15">
    <property type="entry name" value="PROTEIN RHSA-RELATED"/>
    <property type="match status" value="1"/>
</dbReference>
<dbReference type="NCBIfam" id="TIGR01643">
    <property type="entry name" value="YD_repeat_2x"/>
    <property type="match status" value="7"/>
</dbReference>
<evidence type="ECO:0000256" key="1">
    <source>
        <dbReference type="SAM" id="MobiDB-lite"/>
    </source>
</evidence>